<organism evidence="1 2">
    <name type="scientific">Naganishia onofrii</name>
    <dbReference type="NCBI Taxonomy" id="1851511"/>
    <lineage>
        <taxon>Eukaryota</taxon>
        <taxon>Fungi</taxon>
        <taxon>Dikarya</taxon>
        <taxon>Basidiomycota</taxon>
        <taxon>Agaricomycotina</taxon>
        <taxon>Tremellomycetes</taxon>
        <taxon>Filobasidiales</taxon>
        <taxon>Filobasidiaceae</taxon>
        <taxon>Naganishia</taxon>
    </lineage>
</organism>
<sequence>MGASSTPQSTQGSSVSGTDPSEIKAPHKRPRHDSAMELPVDSAASTEQGEPVRTEEGNPLDGMTIDMAAMTLDTDSQAENTVPVRKLCLRPLAHSQGSTLTLSSPHLCCLAQVELSVVLRPATFSFAPGIQGSSHQQLVNENGSAYLPPSYQSDMSGFDASLTQPLGQNDDMHPAPDFLEALFFEGKQVGTVSAEVVAWGQFAGYEVRYRVTALTQHEEPTHHQFDVTYLPHDLVQAGDERLTGGLRLSDKLPVDLKFLSYDENREKKSVCGEEVLAALKASFSDILIHPGSSSLVANDSPYSFGLNKALAKLYV</sequence>
<gene>
    <name evidence="1" type="ORF">QFC24_002282</name>
</gene>
<protein>
    <submittedName>
        <fullName evidence="1">Uncharacterized protein</fullName>
    </submittedName>
</protein>
<evidence type="ECO:0000313" key="2">
    <source>
        <dbReference type="Proteomes" id="UP001234202"/>
    </source>
</evidence>
<reference evidence="1" key="1">
    <citation type="submission" date="2023-04" db="EMBL/GenBank/DDBJ databases">
        <title>Draft Genome sequencing of Naganishia species isolated from polar environments using Oxford Nanopore Technology.</title>
        <authorList>
            <person name="Leo P."/>
            <person name="Venkateswaran K."/>
        </authorList>
    </citation>
    <scope>NUCLEOTIDE SEQUENCE</scope>
    <source>
        <strain evidence="1">DBVPG 5303</strain>
    </source>
</reference>
<accession>A0ACC2XPL9</accession>
<dbReference type="EMBL" id="JASBWV010000006">
    <property type="protein sequence ID" value="KAJ9126010.1"/>
    <property type="molecule type" value="Genomic_DNA"/>
</dbReference>
<proteinExistence type="predicted"/>
<keyword evidence="2" id="KW-1185">Reference proteome</keyword>
<comment type="caution">
    <text evidence="1">The sequence shown here is derived from an EMBL/GenBank/DDBJ whole genome shotgun (WGS) entry which is preliminary data.</text>
</comment>
<evidence type="ECO:0000313" key="1">
    <source>
        <dbReference type="EMBL" id="KAJ9126010.1"/>
    </source>
</evidence>
<name>A0ACC2XPL9_9TREE</name>
<dbReference type="Proteomes" id="UP001234202">
    <property type="component" value="Unassembled WGS sequence"/>
</dbReference>